<dbReference type="Pfam" id="PF00004">
    <property type="entry name" value="AAA"/>
    <property type="match status" value="1"/>
</dbReference>
<dbReference type="SMART" id="SM00382">
    <property type="entry name" value="AAA"/>
    <property type="match status" value="1"/>
</dbReference>
<evidence type="ECO:0000256" key="2">
    <source>
        <dbReference type="ARBA" id="ARBA00022840"/>
    </source>
</evidence>
<feature type="repeat" description="TPR" evidence="3">
    <location>
        <begin position="87"/>
        <end position="120"/>
    </location>
</feature>
<dbReference type="PANTHER" id="PTHR23077:SF171">
    <property type="entry name" value="NUCLEAR VALOSIN-CONTAINING PROTEIN-LIKE"/>
    <property type="match status" value="1"/>
</dbReference>
<dbReference type="SUPFAM" id="SSF52540">
    <property type="entry name" value="P-loop containing nucleoside triphosphate hydrolases"/>
    <property type="match status" value="1"/>
</dbReference>
<dbReference type="InterPro" id="IPR027417">
    <property type="entry name" value="P-loop_NTPase"/>
</dbReference>
<dbReference type="InterPro" id="IPR003593">
    <property type="entry name" value="AAA+_ATPase"/>
</dbReference>
<dbReference type="InterPro" id="IPR041569">
    <property type="entry name" value="AAA_lid_3"/>
</dbReference>
<dbReference type="InterPro" id="IPR011990">
    <property type="entry name" value="TPR-like_helical_dom_sf"/>
</dbReference>
<keyword evidence="6" id="KW-0131">Cell cycle</keyword>
<dbReference type="InterPro" id="IPR003959">
    <property type="entry name" value="ATPase_AAA_core"/>
</dbReference>
<keyword evidence="7" id="KW-1185">Reference proteome</keyword>
<dbReference type="Proteomes" id="UP000617979">
    <property type="component" value="Unassembled WGS sequence"/>
</dbReference>
<feature type="domain" description="AAA+ ATPase" evidence="5">
    <location>
        <begin position="195"/>
        <end position="332"/>
    </location>
</feature>
<dbReference type="Pfam" id="PF12895">
    <property type="entry name" value="ANAPC3"/>
    <property type="match status" value="1"/>
</dbReference>
<comment type="caution">
    <text evidence="6">The sequence shown here is derived from an EMBL/GenBank/DDBJ whole genome shotgun (WGS) entry which is preliminary data.</text>
</comment>
<organism evidence="6 7">
    <name type="scientific">Kroppenstedtia guangzhouensis</name>
    <dbReference type="NCBI Taxonomy" id="1274356"/>
    <lineage>
        <taxon>Bacteria</taxon>
        <taxon>Bacillati</taxon>
        <taxon>Bacillota</taxon>
        <taxon>Bacilli</taxon>
        <taxon>Bacillales</taxon>
        <taxon>Thermoactinomycetaceae</taxon>
        <taxon>Kroppenstedtia</taxon>
    </lineage>
</organism>
<dbReference type="Gene3D" id="1.10.8.60">
    <property type="match status" value="1"/>
</dbReference>
<keyword evidence="1 4" id="KW-0547">Nucleotide-binding</keyword>
<protein>
    <submittedName>
        <fullName evidence="6">Cell division control protein 48 CDC48</fullName>
    </submittedName>
</protein>
<dbReference type="SUPFAM" id="SSF48452">
    <property type="entry name" value="TPR-like"/>
    <property type="match status" value="1"/>
</dbReference>
<name>A0ABQ1GE34_9BACL</name>
<sequence>MQDLQKNITAVLEALKYSPENLPLKKHAAQLLIQAGRHEEGILHLEEILEKESDPDTVCLLAQAWYDQGQFRKAQACLQRITGETTAQMLMLAAKIALALEDPQEAADRYEEALERDPSLEDREFREELQQQGVKAKARMKVLEFQKDPSDHDLERPTLTFQDVGGLEQLKENIRMNIIYPFQNPDLFRSYGKKTGGGILLYGPPGCGKTFIARATAGECNAHFVSLDIHQILDFYIGQSEKNLHELFETARRHAPTIIFIDELDAIGGSRQKGQSPHTRALTNQLLNEMDGIHSDNRDILVLGATNTPWFVDSALRRPGRFDRVLFVAPPDLEARVEILHIHLKEKPVEEIDYVKVAKKTDRFSGADLRAVVDTAADMAIREAMKTGQKRPITTSMLIQAVKEVKPSTLEWLSTAKNYATYSNEAGTYDEILKYLNK</sequence>
<accession>A0ABQ1GE34</accession>
<gene>
    <name evidence="6" type="ORF">GCM10007416_13780</name>
</gene>
<comment type="similarity">
    <text evidence="4">Belongs to the AAA ATPase family.</text>
</comment>
<dbReference type="PROSITE" id="PS00674">
    <property type="entry name" value="AAA"/>
    <property type="match status" value="1"/>
</dbReference>
<dbReference type="InterPro" id="IPR019734">
    <property type="entry name" value="TPR_rpt"/>
</dbReference>
<keyword evidence="2 4" id="KW-0067">ATP-binding</keyword>
<dbReference type="Pfam" id="PF17862">
    <property type="entry name" value="AAA_lid_3"/>
    <property type="match status" value="1"/>
</dbReference>
<dbReference type="EMBL" id="BMEX01000004">
    <property type="protein sequence ID" value="GGA42066.1"/>
    <property type="molecule type" value="Genomic_DNA"/>
</dbReference>
<evidence type="ECO:0000256" key="1">
    <source>
        <dbReference type="ARBA" id="ARBA00022741"/>
    </source>
</evidence>
<evidence type="ECO:0000259" key="5">
    <source>
        <dbReference type="SMART" id="SM00382"/>
    </source>
</evidence>
<dbReference type="GO" id="GO:0051301">
    <property type="term" value="P:cell division"/>
    <property type="evidence" value="ECO:0007669"/>
    <property type="project" value="UniProtKB-KW"/>
</dbReference>
<keyword evidence="6" id="KW-0132">Cell division</keyword>
<reference evidence="7" key="1">
    <citation type="journal article" date="2019" name="Int. J. Syst. Evol. Microbiol.">
        <title>The Global Catalogue of Microorganisms (GCM) 10K type strain sequencing project: providing services to taxonomists for standard genome sequencing and annotation.</title>
        <authorList>
            <consortium name="The Broad Institute Genomics Platform"/>
            <consortium name="The Broad Institute Genome Sequencing Center for Infectious Disease"/>
            <person name="Wu L."/>
            <person name="Ma J."/>
        </authorList>
    </citation>
    <scope>NUCLEOTIDE SEQUENCE [LARGE SCALE GENOMIC DNA]</scope>
    <source>
        <strain evidence="7">CGMCC 1.12404</strain>
    </source>
</reference>
<evidence type="ECO:0000256" key="3">
    <source>
        <dbReference type="PROSITE-ProRule" id="PRU00339"/>
    </source>
</evidence>
<dbReference type="PROSITE" id="PS50005">
    <property type="entry name" value="TPR"/>
    <property type="match status" value="1"/>
</dbReference>
<dbReference type="InterPro" id="IPR003960">
    <property type="entry name" value="ATPase_AAA_CS"/>
</dbReference>
<dbReference type="Gene3D" id="3.40.50.300">
    <property type="entry name" value="P-loop containing nucleotide triphosphate hydrolases"/>
    <property type="match status" value="1"/>
</dbReference>
<dbReference type="InterPro" id="IPR050168">
    <property type="entry name" value="AAA_ATPase_domain"/>
</dbReference>
<keyword evidence="3" id="KW-0802">TPR repeat</keyword>
<dbReference type="RefSeq" id="WP_308420289.1">
    <property type="nucleotide sequence ID" value="NZ_BMEX01000004.1"/>
</dbReference>
<proteinExistence type="inferred from homology"/>
<evidence type="ECO:0000256" key="4">
    <source>
        <dbReference type="RuleBase" id="RU003651"/>
    </source>
</evidence>
<dbReference type="PANTHER" id="PTHR23077">
    <property type="entry name" value="AAA-FAMILY ATPASE"/>
    <property type="match status" value="1"/>
</dbReference>
<dbReference type="Gene3D" id="1.25.40.10">
    <property type="entry name" value="Tetratricopeptide repeat domain"/>
    <property type="match status" value="1"/>
</dbReference>
<evidence type="ECO:0000313" key="6">
    <source>
        <dbReference type="EMBL" id="GGA42066.1"/>
    </source>
</evidence>
<evidence type="ECO:0000313" key="7">
    <source>
        <dbReference type="Proteomes" id="UP000617979"/>
    </source>
</evidence>